<dbReference type="InterPro" id="IPR008844">
    <property type="entry name" value="Spore_GerAC-like"/>
</dbReference>
<dbReference type="PROSITE" id="PS51257">
    <property type="entry name" value="PROKAR_LIPOPROTEIN"/>
    <property type="match status" value="1"/>
</dbReference>
<dbReference type="RefSeq" id="WP_213528890.1">
    <property type="nucleotide sequence ID" value="NZ_BOVJ01000075.1"/>
</dbReference>
<dbReference type="PANTHER" id="PTHR35789">
    <property type="entry name" value="SPORE GERMINATION PROTEIN B3"/>
    <property type="match status" value="1"/>
</dbReference>
<name>A0ABQ4N6U5_9BACL</name>
<reference evidence="11 12" key="1">
    <citation type="submission" date="2021-04" db="EMBL/GenBank/DDBJ databases">
        <title>Draft genome sequence of Paenibacillus cisolokensis, LC2-13A.</title>
        <authorList>
            <person name="Uke A."/>
            <person name="Chhe C."/>
            <person name="Baramee S."/>
            <person name="Kosugi A."/>
        </authorList>
    </citation>
    <scope>NUCLEOTIDE SEQUENCE [LARGE SCALE GENOMIC DNA]</scope>
    <source>
        <strain evidence="11 12">LC2-13A</strain>
    </source>
</reference>
<feature type="domain" description="Spore germination GerAC-like C-terminal" evidence="9">
    <location>
        <begin position="216"/>
        <end position="373"/>
    </location>
</feature>
<evidence type="ECO:0000259" key="9">
    <source>
        <dbReference type="Pfam" id="PF05504"/>
    </source>
</evidence>
<evidence type="ECO:0000256" key="5">
    <source>
        <dbReference type="ARBA" id="ARBA00023136"/>
    </source>
</evidence>
<evidence type="ECO:0000256" key="3">
    <source>
        <dbReference type="ARBA" id="ARBA00022544"/>
    </source>
</evidence>
<dbReference type="Proteomes" id="UP000680304">
    <property type="component" value="Unassembled WGS sequence"/>
</dbReference>
<evidence type="ECO:0000256" key="1">
    <source>
        <dbReference type="ARBA" id="ARBA00004635"/>
    </source>
</evidence>
<feature type="signal peptide" evidence="8">
    <location>
        <begin position="1"/>
        <end position="24"/>
    </location>
</feature>
<evidence type="ECO:0000313" key="11">
    <source>
        <dbReference type="EMBL" id="GIQ63905.1"/>
    </source>
</evidence>
<evidence type="ECO:0000256" key="6">
    <source>
        <dbReference type="ARBA" id="ARBA00023139"/>
    </source>
</evidence>
<dbReference type="InterPro" id="IPR038501">
    <property type="entry name" value="Spore_GerAC_C_sf"/>
</dbReference>
<evidence type="ECO:0000256" key="4">
    <source>
        <dbReference type="ARBA" id="ARBA00022729"/>
    </source>
</evidence>
<dbReference type="Gene3D" id="3.30.300.210">
    <property type="entry name" value="Nutrient germinant receptor protein C, domain 3"/>
    <property type="match status" value="1"/>
</dbReference>
<keyword evidence="3" id="KW-0309">Germination</keyword>
<evidence type="ECO:0000313" key="12">
    <source>
        <dbReference type="Proteomes" id="UP000680304"/>
    </source>
</evidence>
<dbReference type="Pfam" id="PF25198">
    <property type="entry name" value="Spore_GerAC_N"/>
    <property type="match status" value="1"/>
</dbReference>
<keyword evidence="5" id="KW-0472">Membrane</keyword>
<keyword evidence="4 8" id="KW-0732">Signal</keyword>
<evidence type="ECO:0000256" key="7">
    <source>
        <dbReference type="ARBA" id="ARBA00023288"/>
    </source>
</evidence>
<comment type="subcellular location">
    <subcellularLocation>
        <location evidence="1">Membrane</location>
        <topology evidence="1">Lipid-anchor</topology>
    </subcellularLocation>
</comment>
<feature type="domain" description="Spore germination protein N-terminal" evidence="10">
    <location>
        <begin position="24"/>
        <end position="197"/>
    </location>
</feature>
<dbReference type="EMBL" id="BOVJ01000075">
    <property type="protein sequence ID" value="GIQ63905.1"/>
    <property type="molecule type" value="Genomic_DNA"/>
</dbReference>
<evidence type="ECO:0000256" key="2">
    <source>
        <dbReference type="ARBA" id="ARBA00007886"/>
    </source>
</evidence>
<dbReference type="InterPro" id="IPR046953">
    <property type="entry name" value="Spore_GerAC-like_C"/>
</dbReference>
<sequence length="382" mass="43399">MKAVRQLRASLLMLGLLSGCTNMSDIQNMAYVTTLGVDYVNGRWVSYAQIHNFTSLARTEQLEIGKAVPVWVGRGEGESLTMALANTSTASQMRLFWGHVHAVVLSERVLRQDLAEVYAAINRYREVRYNVLIYGTKRKLTDILIQKSLLNLPPLDSIMFTATQTNSPRSFILPSTGNRIIANLNEPGAPVFIPSIDIEPGDWSEDKKSRPMFKISGAYFFHNYKMRAWMSEEDLRGMRWAMKDLQETPVRIPGGDSTDAVLMYSRPKLSITPIVKGREVYYDLRVHADGYVIELLEDVPLPRLKSETAGVIQSEIETTYRKAVAAKCDPFNLQEALYRKYPHTFRRLSEKQDFILKPDSLRNIQVEVQITGLGKYKGRVVK</sequence>
<keyword evidence="12" id="KW-1185">Reference proteome</keyword>
<dbReference type="NCBIfam" id="TIGR02887">
    <property type="entry name" value="spore_ger_x_C"/>
    <property type="match status" value="1"/>
</dbReference>
<evidence type="ECO:0000256" key="8">
    <source>
        <dbReference type="SAM" id="SignalP"/>
    </source>
</evidence>
<keyword evidence="7" id="KW-0449">Lipoprotein</keyword>
<dbReference type="PANTHER" id="PTHR35789:SF1">
    <property type="entry name" value="SPORE GERMINATION PROTEIN B3"/>
    <property type="match status" value="1"/>
</dbReference>
<feature type="chain" id="PRO_5046809558" evidence="8">
    <location>
        <begin position="25"/>
        <end position="382"/>
    </location>
</feature>
<gene>
    <name evidence="11" type="primary">gerKC</name>
    <name evidence="11" type="ORF">PACILC2_24730</name>
</gene>
<organism evidence="11 12">
    <name type="scientific">Paenibacillus cisolokensis</name>
    <dbReference type="NCBI Taxonomy" id="1658519"/>
    <lineage>
        <taxon>Bacteria</taxon>
        <taxon>Bacillati</taxon>
        <taxon>Bacillota</taxon>
        <taxon>Bacilli</taxon>
        <taxon>Bacillales</taxon>
        <taxon>Paenibacillaceae</taxon>
        <taxon>Paenibacillus</taxon>
    </lineage>
</organism>
<comment type="caution">
    <text evidence="11">The sequence shown here is derived from an EMBL/GenBank/DDBJ whole genome shotgun (WGS) entry which is preliminary data.</text>
</comment>
<comment type="similarity">
    <text evidence="2">Belongs to the GerABKC lipoprotein family.</text>
</comment>
<evidence type="ECO:0000259" key="10">
    <source>
        <dbReference type="Pfam" id="PF25198"/>
    </source>
</evidence>
<accession>A0ABQ4N6U5</accession>
<dbReference type="InterPro" id="IPR057336">
    <property type="entry name" value="GerAC_N"/>
</dbReference>
<proteinExistence type="inferred from homology"/>
<dbReference type="Pfam" id="PF05504">
    <property type="entry name" value="Spore_GerAC"/>
    <property type="match status" value="1"/>
</dbReference>
<keyword evidence="6" id="KW-0564">Palmitate</keyword>
<protein>
    <submittedName>
        <fullName evidence="11">Spore germination protein KC</fullName>
    </submittedName>
</protein>